<dbReference type="Gene3D" id="3.10.580.10">
    <property type="entry name" value="CBS-domain"/>
    <property type="match status" value="1"/>
</dbReference>
<dbReference type="Pfam" id="PF00571">
    <property type="entry name" value="CBS"/>
    <property type="match status" value="2"/>
</dbReference>
<dbReference type="PANTHER" id="PTHR43080">
    <property type="entry name" value="CBS DOMAIN-CONTAINING PROTEIN CBSX3, MITOCHONDRIAL"/>
    <property type="match status" value="1"/>
</dbReference>
<keyword evidence="1 2" id="KW-0129">CBS domain</keyword>
<dbReference type="SMART" id="SM00116">
    <property type="entry name" value="CBS"/>
    <property type="match status" value="2"/>
</dbReference>
<dbReference type="EMBL" id="FNAT01000009">
    <property type="protein sequence ID" value="SDF25832.1"/>
    <property type="molecule type" value="Genomic_DNA"/>
</dbReference>
<proteinExistence type="predicted"/>
<evidence type="ECO:0000313" key="5">
    <source>
        <dbReference type="Proteomes" id="UP000198922"/>
    </source>
</evidence>
<dbReference type="InterPro" id="IPR044729">
    <property type="entry name" value="CBS_bac"/>
</dbReference>
<evidence type="ECO:0000313" key="4">
    <source>
        <dbReference type="EMBL" id="SDF25832.1"/>
    </source>
</evidence>
<dbReference type="InterPro" id="IPR051257">
    <property type="entry name" value="Diverse_CBS-Domain"/>
</dbReference>
<dbReference type="CDD" id="cd04629">
    <property type="entry name" value="CBS_pair_bac"/>
    <property type="match status" value="1"/>
</dbReference>
<evidence type="ECO:0000259" key="3">
    <source>
        <dbReference type="PROSITE" id="PS51371"/>
    </source>
</evidence>
<gene>
    <name evidence="4" type="ORF">SAMN04488567_3774</name>
</gene>
<dbReference type="RefSeq" id="WP_090114570.1">
    <property type="nucleotide sequence ID" value="NZ_FNAT01000009.1"/>
</dbReference>
<sequence>MRRVADIMSRDVVSFAPETEILRAVEVLVARGISGAPVVDADGRVLGMLSQKDCLRAAIEGAYHREWGGPVSAVMSRDVKSLPPDLDLLGAARVFAQDPYRRYPVVSDGRLLGMVSRSDVLAGLLASWAE</sequence>
<dbReference type="PROSITE" id="PS51371">
    <property type="entry name" value="CBS"/>
    <property type="match status" value="2"/>
</dbReference>
<dbReference type="STRING" id="521013.SAMN04488567_3774"/>
<dbReference type="PANTHER" id="PTHR43080:SF26">
    <property type="entry name" value="REGULATORY PROTEIN"/>
    <property type="match status" value="1"/>
</dbReference>
<reference evidence="5" key="1">
    <citation type="submission" date="2016-10" db="EMBL/GenBank/DDBJ databases">
        <authorList>
            <person name="Varghese N."/>
            <person name="Submissions S."/>
        </authorList>
    </citation>
    <scope>NUCLEOTIDE SEQUENCE [LARGE SCALE GENOMIC DNA]</scope>
    <source>
        <strain evidence="5">DSM 21424</strain>
    </source>
</reference>
<keyword evidence="5" id="KW-1185">Reference proteome</keyword>
<dbReference type="InterPro" id="IPR000644">
    <property type="entry name" value="CBS_dom"/>
</dbReference>
<accession>A0A1G7JLK8</accession>
<dbReference type="AlphaFoldDB" id="A0A1G7JLK8"/>
<dbReference type="InterPro" id="IPR046342">
    <property type="entry name" value="CBS_dom_sf"/>
</dbReference>
<feature type="domain" description="CBS" evidence="3">
    <location>
        <begin position="75"/>
        <end position="130"/>
    </location>
</feature>
<dbReference type="OrthoDB" id="9783590at2"/>
<evidence type="ECO:0000256" key="1">
    <source>
        <dbReference type="ARBA" id="ARBA00023122"/>
    </source>
</evidence>
<dbReference type="SUPFAM" id="SSF54631">
    <property type="entry name" value="CBS-domain pair"/>
    <property type="match status" value="1"/>
</dbReference>
<evidence type="ECO:0000256" key="2">
    <source>
        <dbReference type="PROSITE-ProRule" id="PRU00703"/>
    </source>
</evidence>
<protein>
    <submittedName>
        <fullName evidence="4">CBS domain-containing protein</fullName>
    </submittedName>
</protein>
<feature type="domain" description="CBS" evidence="3">
    <location>
        <begin position="8"/>
        <end position="66"/>
    </location>
</feature>
<organism evidence="4 5">
    <name type="scientific">Limimaricola pyoseonensis</name>
    <dbReference type="NCBI Taxonomy" id="521013"/>
    <lineage>
        <taxon>Bacteria</taxon>
        <taxon>Pseudomonadati</taxon>
        <taxon>Pseudomonadota</taxon>
        <taxon>Alphaproteobacteria</taxon>
        <taxon>Rhodobacterales</taxon>
        <taxon>Paracoccaceae</taxon>
        <taxon>Limimaricola</taxon>
    </lineage>
</organism>
<name>A0A1G7JLK8_9RHOB</name>
<dbReference type="Proteomes" id="UP000198922">
    <property type="component" value="Unassembled WGS sequence"/>
</dbReference>